<dbReference type="EMBL" id="CM009300">
    <property type="protein sequence ID" value="RQO97347.1"/>
    <property type="molecule type" value="Genomic_DNA"/>
</dbReference>
<feature type="compositionally biased region" description="Polar residues" evidence="2">
    <location>
        <begin position="402"/>
        <end position="411"/>
    </location>
</feature>
<feature type="region of interest" description="Disordered" evidence="2">
    <location>
        <begin position="279"/>
        <end position="302"/>
    </location>
</feature>
<dbReference type="AlphaFoldDB" id="A0A3N7FPN6"/>
<feature type="compositionally biased region" description="Acidic residues" evidence="2">
    <location>
        <begin position="357"/>
        <end position="369"/>
    </location>
</feature>
<keyword evidence="1" id="KW-0040">ANK repeat</keyword>
<feature type="compositionally biased region" description="Basic and acidic residues" evidence="2">
    <location>
        <begin position="370"/>
        <end position="385"/>
    </location>
</feature>
<dbReference type="OMA" id="GCTILHY"/>
<evidence type="ECO:0000256" key="2">
    <source>
        <dbReference type="SAM" id="MobiDB-lite"/>
    </source>
</evidence>
<dbReference type="SMR" id="A0A3N7FPN6"/>
<keyword evidence="3" id="KW-0812">Transmembrane</keyword>
<keyword evidence="6" id="KW-1185">Reference proteome</keyword>
<dbReference type="InterPro" id="IPR026961">
    <property type="entry name" value="PGG_dom"/>
</dbReference>
<keyword evidence="3" id="KW-1133">Transmembrane helix</keyword>
<dbReference type="GO" id="GO:0016020">
    <property type="term" value="C:membrane"/>
    <property type="evidence" value="ECO:0000318"/>
    <property type="project" value="GO_Central"/>
</dbReference>
<dbReference type="InterPro" id="IPR036770">
    <property type="entry name" value="Ankyrin_rpt-contain_sf"/>
</dbReference>
<dbReference type="PROSITE" id="PS50088">
    <property type="entry name" value="ANK_REPEAT"/>
    <property type="match status" value="1"/>
</dbReference>
<name>A0A3N7FPN6_POPTR</name>
<feature type="transmembrane region" description="Helical" evidence="3">
    <location>
        <begin position="680"/>
        <end position="705"/>
    </location>
</feature>
<dbReference type="InterPro" id="IPR002110">
    <property type="entry name" value="Ankyrin_rpt"/>
</dbReference>
<evidence type="ECO:0000313" key="6">
    <source>
        <dbReference type="Proteomes" id="UP000006729"/>
    </source>
</evidence>
<dbReference type="PANTHER" id="PTHR24177">
    <property type="entry name" value="CASKIN"/>
    <property type="match status" value="1"/>
</dbReference>
<evidence type="ECO:0000256" key="1">
    <source>
        <dbReference type="PROSITE-ProRule" id="PRU00023"/>
    </source>
</evidence>
<dbReference type="Gene3D" id="1.25.40.20">
    <property type="entry name" value="Ankyrin repeat-containing domain"/>
    <property type="match status" value="2"/>
</dbReference>
<dbReference type="SMART" id="SM00248">
    <property type="entry name" value="ANK"/>
    <property type="match status" value="6"/>
</dbReference>
<protein>
    <recommendedName>
        <fullName evidence="4">PGG domain-containing protein</fullName>
    </recommendedName>
</protein>
<dbReference type="STRING" id="3694.A0A3N7FPN6"/>
<feature type="repeat" description="ANK" evidence="1">
    <location>
        <begin position="116"/>
        <end position="148"/>
    </location>
</feature>
<dbReference type="Pfam" id="PF13962">
    <property type="entry name" value="PGG"/>
    <property type="match status" value="1"/>
</dbReference>
<dbReference type="Proteomes" id="UP000006729">
    <property type="component" value="Chromosome 11"/>
</dbReference>
<evidence type="ECO:0000259" key="4">
    <source>
        <dbReference type="Pfam" id="PF13962"/>
    </source>
</evidence>
<feature type="transmembrane region" description="Helical" evidence="3">
    <location>
        <begin position="712"/>
        <end position="733"/>
    </location>
</feature>
<dbReference type="Gramene" id="Potri.011G019200.2.v4.1">
    <property type="protein sequence ID" value="Potri.011G019200.2.v4.1"/>
    <property type="gene ID" value="Potri.011G019200.v4.1"/>
</dbReference>
<evidence type="ECO:0000313" key="5">
    <source>
        <dbReference type="EMBL" id="RQO97347.1"/>
    </source>
</evidence>
<feature type="transmembrane region" description="Helical" evidence="3">
    <location>
        <begin position="636"/>
        <end position="660"/>
    </location>
</feature>
<sequence>MGSLPIMGIPYRAAMSGNWKSMLDHYQERVLDVPFPVTLSADTALHLAVYSKQKQPLKDLLEIVKYIPDETEFLVPDETEFVVPDETEPLVTETESETESLVPEIETEFLKRKNKFGNTALHEATIYGNYEAARLLVERCPDLLKEKNNYGETPLFTAAGFAETKIVEFLITSKPEKCVDNKCRLSLIHRQRTDGLSIISSAIRGQHIETALLLLELDDSLHKLKDKDGVTALQLLAQMPTAFESGFPMGICERLIYCCLPVKRHHKVKLQVETWFKERKRPRDPESGQGRNSEDLGSGSERNQRGGILKYLEVPKVRCWPARLEEFWNQKRKHVFALRLAKKLIEKDESLNRVSITEEEEGQEDQNKEEEEKGLGEKKKGREKSSSLNSLAKEKTEEIQRQYPTETSETNSSFKEKIPLFIIATKNGKEEIVLEIMKKYPDATTSLTRKEHIPLFIATINGIEEIVRGIINQYPHAVEHLNEEGQSILDVAVMHRQKNIFSLVKHQKVPLARLHRVLDKKGNTLLHHVADMEHYRGGTKPGPALKLQEELQWFEQVQKVIPSHYVTLRNDEGKTAEELFKESHQDQLKNAQKWIKETTQSCSTVAALVATVVFAAAYTVPGGSDKNGTPNFINSPYFLVFTVSDVLSLASSLTSLVVFLSLLTSPFELQEFHISLPRKLLVGFTFLFFAVITTMLSFGATILILIQSEKKLTTLLLSIAAFLPVLVFAIMQFRLYVSFMGSTYNILKITGKALPPFLVPCLPRDKKLCRVD</sequence>
<keyword evidence="3" id="KW-0472">Membrane</keyword>
<dbReference type="PANTHER" id="PTHR24177:SF331">
    <property type="entry name" value="PGG DOMAIN-CONTAINING PROTEIN"/>
    <property type="match status" value="1"/>
</dbReference>
<dbReference type="PROSITE" id="PS50297">
    <property type="entry name" value="ANK_REP_REGION"/>
    <property type="match status" value="1"/>
</dbReference>
<evidence type="ECO:0000256" key="3">
    <source>
        <dbReference type="SAM" id="Phobius"/>
    </source>
</evidence>
<dbReference type="SUPFAM" id="SSF48403">
    <property type="entry name" value="Ankyrin repeat"/>
    <property type="match status" value="2"/>
</dbReference>
<dbReference type="Pfam" id="PF12796">
    <property type="entry name" value="Ank_2"/>
    <property type="match status" value="1"/>
</dbReference>
<dbReference type="InParanoid" id="A0A3N7FPN6"/>
<feature type="region of interest" description="Disordered" evidence="2">
    <location>
        <begin position="356"/>
        <end position="411"/>
    </location>
</feature>
<accession>A0A3N7FPN6</accession>
<feature type="domain" description="PGG" evidence="4">
    <location>
        <begin position="593"/>
        <end position="703"/>
    </location>
</feature>
<organism evidence="5 6">
    <name type="scientific">Populus trichocarpa</name>
    <name type="common">Western balsam poplar</name>
    <name type="synonym">Populus balsamifera subsp. trichocarpa</name>
    <dbReference type="NCBI Taxonomy" id="3694"/>
    <lineage>
        <taxon>Eukaryota</taxon>
        <taxon>Viridiplantae</taxon>
        <taxon>Streptophyta</taxon>
        <taxon>Embryophyta</taxon>
        <taxon>Tracheophyta</taxon>
        <taxon>Spermatophyta</taxon>
        <taxon>Magnoliopsida</taxon>
        <taxon>eudicotyledons</taxon>
        <taxon>Gunneridae</taxon>
        <taxon>Pentapetalae</taxon>
        <taxon>rosids</taxon>
        <taxon>fabids</taxon>
        <taxon>Malpighiales</taxon>
        <taxon>Salicaceae</taxon>
        <taxon>Saliceae</taxon>
        <taxon>Populus</taxon>
    </lineage>
</organism>
<proteinExistence type="predicted"/>
<reference evidence="5 6" key="1">
    <citation type="journal article" date="2006" name="Science">
        <title>The genome of black cottonwood, Populus trichocarpa (Torr. &amp; Gray).</title>
        <authorList>
            <person name="Tuskan G.A."/>
            <person name="Difazio S."/>
            <person name="Jansson S."/>
            <person name="Bohlmann J."/>
            <person name="Grigoriev I."/>
            <person name="Hellsten U."/>
            <person name="Putnam N."/>
            <person name="Ralph S."/>
            <person name="Rombauts S."/>
            <person name="Salamov A."/>
            <person name="Schein J."/>
            <person name="Sterck L."/>
            <person name="Aerts A."/>
            <person name="Bhalerao R.R."/>
            <person name="Bhalerao R.P."/>
            <person name="Blaudez D."/>
            <person name="Boerjan W."/>
            <person name="Brun A."/>
            <person name="Brunner A."/>
            <person name="Busov V."/>
            <person name="Campbell M."/>
            <person name="Carlson J."/>
            <person name="Chalot M."/>
            <person name="Chapman J."/>
            <person name="Chen G.L."/>
            <person name="Cooper D."/>
            <person name="Coutinho P.M."/>
            <person name="Couturier J."/>
            <person name="Covert S."/>
            <person name="Cronk Q."/>
            <person name="Cunningham R."/>
            <person name="Davis J."/>
            <person name="Degroeve S."/>
            <person name="Dejardin A."/>
            <person name="Depamphilis C."/>
            <person name="Detter J."/>
            <person name="Dirks B."/>
            <person name="Dubchak I."/>
            <person name="Duplessis S."/>
            <person name="Ehlting J."/>
            <person name="Ellis B."/>
            <person name="Gendler K."/>
            <person name="Goodstein D."/>
            <person name="Gribskov M."/>
            <person name="Grimwood J."/>
            <person name="Groover A."/>
            <person name="Gunter L."/>
            <person name="Hamberger B."/>
            <person name="Heinze B."/>
            <person name="Helariutta Y."/>
            <person name="Henrissat B."/>
            <person name="Holligan D."/>
            <person name="Holt R."/>
            <person name="Huang W."/>
            <person name="Islam-Faridi N."/>
            <person name="Jones S."/>
            <person name="Jones-Rhoades M."/>
            <person name="Jorgensen R."/>
            <person name="Joshi C."/>
            <person name="Kangasjarvi J."/>
            <person name="Karlsson J."/>
            <person name="Kelleher C."/>
            <person name="Kirkpatrick R."/>
            <person name="Kirst M."/>
            <person name="Kohler A."/>
            <person name="Kalluri U."/>
            <person name="Larimer F."/>
            <person name="Leebens-Mack J."/>
            <person name="Leple J.C."/>
            <person name="Locascio P."/>
            <person name="Lou Y."/>
            <person name="Lucas S."/>
            <person name="Martin F."/>
            <person name="Montanini B."/>
            <person name="Napoli C."/>
            <person name="Nelson D.R."/>
            <person name="Nelson C."/>
            <person name="Nieminen K."/>
            <person name="Nilsson O."/>
            <person name="Pereda V."/>
            <person name="Peter G."/>
            <person name="Philippe R."/>
            <person name="Pilate G."/>
            <person name="Poliakov A."/>
            <person name="Razumovskaya J."/>
            <person name="Richardson P."/>
            <person name="Rinaldi C."/>
            <person name="Ritland K."/>
            <person name="Rouze P."/>
            <person name="Ryaboy D."/>
            <person name="Schmutz J."/>
            <person name="Schrader J."/>
            <person name="Segerman B."/>
            <person name="Shin H."/>
            <person name="Siddiqui A."/>
            <person name="Sterky F."/>
            <person name="Terry A."/>
            <person name="Tsai C.J."/>
            <person name="Uberbacher E."/>
            <person name="Unneberg P."/>
            <person name="Vahala J."/>
            <person name="Wall K."/>
            <person name="Wessler S."/>
            <person name="Yang G."/>
            <person name="Yin T."/>
            <person name="Douglas C."/>
            <person name="Marra M."/>
            <person name="Sandberg G."/>
            <person name="Van de Peer Y."/>
            <person name="Rokhsar D."/>
        </authorList>
    </citation>
    <scope>NUCLEOTIDE SEQUENCE [LARGE SCALE GENOMIC DNA]</scope>
    <source>
        <strain evidence="6">cv. Nisqually</strain>
    </source>
</reference>
<gene>
    <name evidence="5" type="ORF">POPTR_011G019200</name>
</gene>